<gene>
    <name evidence="2" type="ORF">MNB_SV-13-619</name>
</gene>
<evidence type="ECO:0000259" key="1">
    <source>
        <dbReference type="Pfam" id="PF13115"/>
    </source>
</evidence>
<evidence type="ECO:0000313" key="2">
    <source>
        <dbReference type="EMBL" id="SFV71585.1"/>
    </source>
</evidence>
<organism evidence="2">
    <name type="scientific">hydrothermal vent metagenome</name>
    <dbReference type="NCBI Taxonomy" id="652676"/>
    <lineage>
        <taxon>unclassified sequences</taxon>
        <taxon>metagenomes</taxon>
        <taxon>ecological metagenomes</taxon>
    </lineage>
</organism>
<dbReference type="InterPro" id="IPR032693">
    <property type="entry name" value="YtkA-like_dom"/>
</dbReference>
<feature type="domain" description="YtkA-like" evidence="1">
    <location>
        <begin position="38"/>
        <end position="117"/>
    </location>
</feature>
<accession>A0A1W1D0T8</accession>
<proteinExistence type="predicted"/>
<dbReference type="Pfam" id="PF13115">
    <property type="entry name" value="YtkA"/>
    <property type="match status" value="1"/>
</dbReference>
<dbReference type="EMBL" id="FPHM01000274">
    <property type="protein sequence ID" value="SFV71585.1"/>
    <property type="molecule type" value="Genomic_DNA"/>
</dbReference>
<sequence>MRNFLKIASILTLGLFFTACGGGDSSSSKGFTKSGKAGSLDVMYSSPKPLVVGNNNISVKVTDHGKVVKGAKVDFKISMPEMPGMPYMEEVKSLSANGDIYNGNINLSMGGTWQVKIFIEKDGKKYKYSSSVII</sequence>
<dbReference type="PROSITE" id="PS51257">
    <property type="entry name" value="PROKAR_LIPOPROTEIN"/>
    <property type="match status" value="1"/>
</dbReference>
<protein>
    <recommendedName>
        <fullName evidence="1">YtkA-like domain-containing protein</fullName>
    </recommendedName>
</protein>
<dbReference type="AlphaFoldDB" id="A0A1W1D0T8"/>
<reference evidence="2" key="1">
    <citation type="submission" date="2016-10" db="EMBL/GenBank/DDBJ databases">
        <authorList>
            <person name="de Groot N.N."/>
        </authorList>
    </citation>
    <scope>NUCLEOTIDE SEQUENCE</scope>
</reference>
<name>A0A1W1D0T8_9ZZZZ</name>